<keyword evidence="3" id="KW-1185">Reference proteome</keyword>
<dbReference type="PANTHER" id="PTHR37200">
    <property type="entry name" value="RNA-BINDING (RRM/RBD/RNP MOTIFS) FAMILY PROTEIN"/>
    <property type="match status" value="1"/>
</dbReference>
<evidence type="ECO:0000313" key="2">
    <source>
        <dbReference type="EMBL" id="RDX86332.1"/>
    </source>
</evidence>
<feature type="compositionally biased region" description="Acidic residues" evidence="1">
    <location>
        <begin position="324"/>
        <end position="342"/>
    </location>
</feature>
<feature type="non-terminal residue" evidence="2">
    <location>
        <position position="1"/>
    </location>
</feature>
<protein>
    <recommendedName>
        <fullName evidence="4">RRM domain-containing protein</fullName>
    </recommendedName>
</protein>
<evidence type="ECO:0000313" key="3">
    <source>
        <dbReference type="Proteomes" id="UP000257109"/>
    </source>
</evidence>
<dbReference type="InterPro" id="IPR012677">
    <property type="entry name" value="Nucleotide-bd_a/b_plait_sf"/>
</dbReference>
<dbReference type="SUPFAM" id="SSF54928">
    <property type="entry name" value="RNA-binding domain, RBD"/>
    <property type="match status" value="1"/>
</dbReference>
<dbReference type="STRING" id="157652.A0A371G6Z3"/>
<dbReference type="EMBL" id="QJKJ01006544">
    <property type="protein sequence ID" value="RDX86332.1"/>
    <property type="molecule type" value="Genomic_DNA"/>
</dbReference>
<feature type="region of interest" description="Disordered" evidence="1">
    <location>
        <begin position="318"/>
        <end position="342"/>
    </location>
</feature>
<dbReference type="InterPro" id="IPR035979">
    <property type="entry name" value="RBD_domain_sf"/>
</dbReference>
<organism evidence="2 3">
    <name type="scientific">Mucuna pruriens</name>
    <name type="common">Velvet bean</name>
    <name type="synonym">Dolichos pruriens</name>
    <dbReference type="NCBI Taxonomy" id="157652"/>
    <lineage>
        <taxon>Eukaryota</taxon>
        <taxon>Viridiplantae</taxon>
        <taxon>Streptophyta</taxon>
        <taxon>Embryophyta</taxon>
        <taxon>Tracheophyta</taxon>
        <taxon>Spermatophyta</taxon>
        <taxon>Magnoliopsida</taxon>
        <taxon>eudicotyledons</taxon>
        <taxon>Gunneridae</taxon>
        <taxon>Pentapetalae</taxon>
        <taxon>rosids</taxon>
        <taxon>fabids</taxon>
        <taxon>Fabales</taxon>
        <taxon>Fabaceae</taxon>
        <taxon>Papilionoideae</taxon>
        <taxon>50 kb inversion clade</taxon>
        <taxon>NPAAA clade</taxon>
        <taxon>indigoferoid/millettioid clade</taxon>
        <taxon>Phaseoleae</taxon>
        <taxon>Mucuna</taxon>
    </lineage>
</organism>
<evidence type="ECO:0000256" key="1">
    <source>
        <dbReference type="SAM" id="MobiDB-lite"/>
    </source>
</evidence>
<feature type="region of interest" description="Disordered" evidence="1">
    <location>
        <begin position="71"/>
        <end position="111"/>
    </location>
</feature>
<dbReference type="Proteomes" id="UP000257109">
    <property type="component" value="Unassembled WGS sequence"/>
</dbReference>
<dbReference type="CDD" id="cd00590">
    <property type="entry name" value="RRM_SF"/>
    <property type="match status" value="1"/>
</dbReference>
<feature type="region of interest" description="Disordered" evidence="1">
    <location>
        <begin position="155"/>
        <end position="177"/>
    </location>
</feature>
<dbReference type="AlphaFoldDB" id="A0A371G6Z3"/>
<accession>A0A371G6Z3</accession>
<comment type="caution">
    <text evidence="2">The sequence shown here is derived from an EMBL/GenBank/DDBJ whole genome shotgun (WGS) entry which is preliminary data.</text>
</comment>
<feature type="compositionally biased region" description="Acidic residues" evidence="1">
    <location>
        <begin position="80"/>
        <end position="110"/>
    </location>
</feature>
<gene>
    <name evidence="2" type="ORF">CR513_32344</name>
</gene>
<dbReference type="GO" id="GO:0003676">
    <property type="term" value="F:nucleic acid binding"/>
    <property type="evidence" value="ECO:0007669"/>
    <property type="project" value="InterPro"/>
</dbReference>
<dbReference type="PANTHER" id="PTHR37200:SF1">
    <property type="entry name" value="RNA-BINDING (RRM_RBD_RNP MOTIFS) FAMILY PROTEIN"/>
    <property type="match status" value="1"/>
</dbReference>
<proteinExistence type="predicted"/>
<feature type="region of interest" description="Disordered" evidence="1">
    <location>
        <begin position="369"/>
        <end position="403"/>
    </location>
</feature>
<dbReference type="OrthoDB" id="1912879at2759"/>
<sequence>MLRSTAFPTPYNSVSVPSLAHTCHSLEPARAVHFHSSSISRFAFRQCRQPRVKLCGGGFVAAAAKKQRRGGSELVGMDDGFNDDDFDDEYDEEEEEEGEEEIDNNDDDEGMLPLEKMNKWFEKKPKGFGEGKLYDTSIEDKLLEEMRQSRIAQAANLEKLKSNPVKRASNQRDQKKKDAELVPIGSQVRLVDLPKKKNILRDLKSALQGIPGIINIVPAVTGNKKTRDPICKGFAFVDFKREEDAIRFVELYNRQTITFGKIQKQIKCELLNAQSSSSYLNLRENLSSAPQQMASAFEEDSNEESSIDDDYALSSWNETKSDDLGDLDNQMDGEEQEADGDIQESVTALRMDCDDSAKMRIDPEINLLPSEQVDGNPAAEQKSSAKVKQENVLQKKPTSKEKAKKVLNVPGSARRLKIREKAVLSDVFSKYGLKATLASKDN</sequence>
<reference evidence="2" key="1">
    <citation type="submission" date="2018-05" db="EMBL/GenBank/DDBJ databases">
        <title>Draft genome of Mucuna pruriens seed.</title>
        <authorList>
            <person name="Nnadi N.E."/>
            <person name="Vos R."/>
            <person name="Hasami M.H."/>
            <person name="Devisetty U.K."/>
            <person name="Aguiy J.C."/>
        </authorList>
    </citation>
    <scope>NUCLEOTIDE SEQUENCE [LARGE SCALE GENOMIC DNA]</scope>
    <source>
        <strain evidence="2">JCA_2017</strain>
    </source>
</reference>
<evidence type="ECO:0008006" key="4">
    <source>
        <dbReference type="Google" id="ProtNLM"/>
    </source>
</evidence>
<dbReference type="Gene3D" id="3.30.70.330">
    <property type="match status" value="1"/>
</dbReference>
<name>A0A371G6Z3_MUCPR</name>